<keyword evidence="3" id="KW-1185">Reference proteome</keyword>
<accession>E0VL12</accession>
<dbReference type="HOGENOM" id="CLU_1449359_0_0_1"/>
<organism>
    <name type="scientific">Pediculus humanus subsp. corporis</name>
    <name type="common">Body louse</name>
    <dbReference type="NCBI Taxonomy" id="121224"/>
    <lineage>
        <taxon>Eukaryota</taxon>
        <taxon>Metazoa</taxon>
        <taxon>Ecdysozoa</taxon>
        <taxon>Arthropoda</taxon>
        <taxon>Hexapoda</taxon>
        <taxon>Insecta</taxon>
        <taxon>Pterygota</taxon>
        <taxon>Neoptera</taxon>
        <taxon>Paraneoptera</taxon>
        <taxon>Psocodea</taxon>
        <taxon>Troctomorpha</taxon>
        <taxon>Phthiraptera</taxon>
        <taxon>Anoplura</taxon>
        <taxon>Pediculidae</taxon>
        <taxon>Pediculus</taxon>
    </lineage>
</organism>
<dbReference type="Proteomes" id="UP000009046">
    <property type="component" value="Unassembled WGS sequence"/>
</dbReference>
<dbReference type="EMBL" id="AAZO01003228">
    <property type="status" value="NOT_ANNOTATED_CDS"/>
    <property type="molecule type" value="Genomic_DNA"/>
</dbReference>
<dbReference type="GeneID" id="8239016"/>
<name>E0VL12_PEDHC</name>
<dbReference type="KEGG" id="phu:Phum_PHUM278180"/>
<gene>
    <name evidence="2" type="primary">8239016</name>
    <name evidence="1" type="ORF">Phum_PHUM278180</name>
</gene>
<dbReference type="EnsemblMetazoa" id="PHUM278180-RA">
    <property type="protein sequence ID" value="PHUM278180-PA"/>
    <property type="gene ID" value="PHUM278180"/>
</dbReference>
<dbReference type="VEuPathDB" id="VectorBase:PHUM278180"/>
<proteinExistence type="predicted"/>
<dbReference type="RefSeq" id="XP_002426806.1">
    <property type="nucleotide sequence ID" value="XM_002426761.1"/>
</dbReference>
<protein>
    <submittedName>
        <fullName evidence="1 2">Uncharacterized protein</fullName>
    </submittedName>
</protein>
<reference evidence="1" key="2">
    <citation type="submission" date="2007-04" db="EMBL/GenBank/DDBJ databases">
        <title>The genome of the human body louse.</title>
        <authorList>
            <consortium name="The Human Body Louse Genome Consortium"/>
            <person name="Kirkness E."/>
            <person name="Walenz B."/>
            <person name="Hass B."/>
            <person name="Bruggner R."/>
            <person name="Strausberg R."/>
        </authorList>
    </citation>
    <scope>NUCLEOTIDE SEQUENCE</scope>
    <source>
        <strain evidence="1">USDA</strain>
    </source>
</reference>
<dbReference type="EMBL" id="DS235263">
    <property type="protein sequence ID" value="EEB14068.1"/>
    <property type="molecule type" value="Genomic_DNA"/>
</dbReference>
<reference evidence="2" key="3">
    <citation type="submission" date="2021-02" db="UniProtKB">
        <authorList>
            <consortium name="EnsemblMetazoa"/>
        </authorList>
    </citation>
    <scope>IDENTIFICATION</scope>
    <source>
        <strain evidence="2">USDA</strain>
    </source>
</reference>
<reference evidence="1" key="1">
    <citation type="submission" date="2007-04" db="EMBL/GenBank/DDBJ databases">
        <title>Annotation of Pediculus humanus corporis strain USDA.</title>
        <authorList>
            <person name="Kirkness E."/>
            <person name="Hannick L."/>
            <person name="Hass B."/>
            <person name="Bruggner R."/>
            <person name="Lawson D."/>
            <person name="Bidwell S."/>
            <person name="Joardar V."/>
            <person name="Caler E."/>
            <person name="Walenz B."/>
            <person name="Inman J."/>
            <person name="Schobel S."/>
            <person name="Galinsky K."/>
            <person name="Amedeo P."/>
            <person name="Strausberg R."/>
        </authorList>
    </citation>
    <scope>NUCLEOTIDE SEQUENCE</scope>
    <source>
        <strain evidence="1">USDA</strain>
    </source>
</reference>
<sequence>MNKNKQSFFLPRVKQNNQTYEYLGSDGQPLESRYNAYKDKCAEFKMKAIRYKKENINLKTSLVHHTVIGFENSDKIEEDIINERNEHLEFYKKIYNVTNFNQPSECMYENSDGLNKRIRIIRELNEPLPSQTFSDNFDKKTHLWFTRYCSLARFIQAARMIIILNRLKKNLNILRHLKPGDIAKYEL</sequence>
<dbReference type="AlphaFoldDB" id="E0VL12"/>
<evidence type="ECO:0000313" key="1">
    <source>
        <dbReference type="EMBL" id="EEB14068.1"/>
    </source>
</evidence>
<dbReference type="InParanoid" id="E0VL12"/>
<evidence type="ECO:0000313" key="3">
    <source>
        <dbReference type="Proteomes" id="UP000009046"/>
    </source>
</evidence>
<dbReference type="CTD" id="8239016"/>
<evidence type="ECO:0000313" key="2">
    <source>
        <dbReference type="EnsemblMetazoa" id="PHUM278180-PA"/>
    </source>
</evidence>